<evidence type="ECO:0000313" key="7">
    <source>
        <dbReference type="Proteomes" id="UP000221918"/>
    </source>
</evidence>
<dbReference type="AlphaFoldDB" id="A0AAJ2DNS7"/>
<dbReference type="InterPro" id="IPR029051">
    <property type="entry name" value="DUF4352"/>
</dbReference>
<evidence type="ECO:0000256" key="3">
    <source>
        <dbReference type="SAM" id="SignalP"/>
    </source>
</evidence>
<evidence type="ECO:0000313" key="5">
    <source>
        <dbReference type="EMBL" id="MDR4329051.1"/>
    </source>
</evidence>
<accession>A0AAJ2DNS7</accession>
<evidence type="ECO:0000259" key="4">
    <source>
        <dbReference type="Pfam" id="PF11611"/>
    </source>
</evidence>
<evidence type="ECO:0000313" key="6">
    <source>
        <dbReference type="EMBL" id="PHE95156.1"/>
    </source>
</evidence>
<evidence type="ECO:0000256" key="1">
    <source>
        <dbReference type="ARBA" id="ARBA00022729"/>
    </source>
</evidence>
<dbReference type="InterPro" id="IPR029050">
    <property type="entry name" value="Immunoprotect_excell_Ig-like"/>
</dbReference>
<evidence type="ECO:0000313" key="8">
    <source>
        <dbReference type="Proteomes" id="UP001248134"/>
    </source>
</evidence>
<reference evidence="5" key="2">
    <citation type="submission" date="2019-07" db="EMBL/GenBank/DDBJ databases">
        <title>Phylogenomic Reclassification of ATCC Bacillus Strains and Various Taxa within the Genus Bacillus.</title>
        <authorList>
            <person name="Riojas M.A."/>
            <person name="Frank A.M."/>
            <person name="Fenn S.L."/>
            <person name="King S.P."/>
            <person name="Brower S.M."/>
            <person name="Hazbon M.H."/>
        </authorList>
    </citation>
    <scope>NUCLEOTIDE SEQUENCE</scope>
    <source>
        <strain evidence="5">NR-12239</strain>
    </source>
</reference>
<dbReference type="Proteomes" id="UP001248134">
    <property type="component" value="Unassembled WGS sequence"/>
</dbReference>
<proteinExistence type="predicted"/>
<feature type="domain" description="DUF4352" evidence="4">
    <location>
        <begin position="77"/>
        <end position="174"/>
    </location>
</feature>
<dbReference type="Proteomes" id="UP000221918">
    <property type="component" value="Unassembled WGS sequence"/>
</dbReference>
<reference evidence="6 7" key="1">
    <citation type="submission" date="2017-09" db="EMBL/GenBank/DDBJ databases">
        <title>Large-scale bioinformatics analysis of Bacillus genomes uncovers conserved roles of natural products in bacterial physiology.</title>
        <authorList>
            <consortium name="Agbiome Team Llc"/>
            <person name="Bleich R.M."/>
            <person name="Grubbs K.J."/>
            <person name="Santa Maria K.C."/>
            <person name="Allen S.E."/>
            <person name="Farag S."/>
            <person name="Shank E.A."/>
            <person name="Bowers A."/>
        </authorList>
    </citation>
    <scope>NUCLEOTIDE SEQUENCE [LARGE SCALE GENOMIC DNA]</scope>
    <source>
        <strain evidence="6 7">AFS037265</strain>
    </source>
</reference>
<dbReference type="PROSITE" id="PS51257">
    <property type="entry name" value="PROKAR_LIPOPROTEIN"/>
    <property type="match status" value="1"/>
</dbReference>
<keyword evidence="1 3" id="KW-0732">Signal</keyword>
<evidence type="ECO:0000256" key="2">
    <source>
        <dbReference type="SAM" id="MobiDB-lite"/>
    </source>
</evidence>
<dbReference type="EMBL" id="NUTL01000062">
    <property type="protein sequence ID" value="PHE95156.1"/>
    <property type="molecule type" value="Genomic_DNA"/>
</dbReference>
<organism evidence="5 8">
    <name type="scientific">Bacillus pseudomycoides</name>
    <dbReference type="NCBI Taxonomy" id="64104"/>
    <lineage>
        <taxon>Bacteria</taxon>
        <taxon>Bacillati</taxon>
        <taxon>Bacillota</taxon>
        <taxon>Bacilli</taxon>
        <taxon>Bacillales</taxon>
        <taxon>Bacillaceae</taxon>
        <taxon>Bacillus</taxon>
        <taxon>Bacillus cereus group</taxon>
    </lineage>
</organism>
<feature type="chain" id="PRO_5044472166" evidence="3">
    <location>
        <begin position="21"/>
        <end position="182"/>
    </location>
</feature>
<protein>
    <submittedName>
        <fullName evidence="5">DUF4352 domain-containing protein</fullName>
    </submittedName>
</protein>
<dbReference type="Gene3D" id="2.60.40.1240">
    <property type="match status" value="1"/>
</dbReference>
<dbReference type="RefSeq" id="WP_003209650.1">
    <property type="nucleotide sequence ID" value="NZ_CM000744.1"/>
</dbReference>
<dbReference type="EMBL" id="VLYX01000047">
    <property type="protein sequence ID" value="MDR4329051.1"/>
    <property type="molecule type" value="Genomic_DNA"/>
</dbReference>
<sequence length="182" mass="20441">MNRKLLISLSCSTLLFGLSACSSHDKTNSDTKTQQEDTKEIKKDEPRKKEPQKELSNKGESANVYIMVSYAESLDVIGNEDVKAQGIFKALEVYVMNRQEEPITLNSKNFKLIDDLGREYYSSTEAQLALKAVNNATFKFDTLNPDSSSLGKIVFDVPKYAKGLVLQFNGDMLDKEIDLKVE</sequence>
<comment type="caution">
    <text evidence="5">The sequence shown here is derived from an EMBL/GenBank/DDBJ whole genome shotgun (WGS) entry which is preliminary data.</text>
</comment>
<name>A0AAJ2DNS7_9BACI</name>
<feature type="signal peptide" evidence="3">
    <location>
        <begin position="1"/>
        <end position="20"/>
    </location>
</feature>
<feature type="region of interest" description="Disordered" evidence="2">
    <location>
        <begin position="23"/>
        <end position="56"/>
    </location>
</feature>
<dbReference type="Pfam" id="PF11611">
    <property type="entry name" value="DUF4352"/>
    <property type="match status" value="1"/>
</dbReference>
<gene>
    <name evidence="6" type="ORF">COF81_15005</name>
    <name evidence="5" type="ORF">FOS08_25150</name>
</gene>